<evidence type="ECO:0000256" key="4">
    <source>
        <dbReference type="ARBA" id="ARBA00022723"/>
    </source>
</evidence>
<evidence type="ECO:0000256" key="5">
    <source>
        <dbReference type="ARBA" id="ARBA00022827"/>
    </source>
</evidence>
<dbReference type="SUPFAM" id="SSF56176">
    <property type="entry name" value="FAD-binding/transporter-associated domain-like"/>
    <property type="match status" value="1"/>
</dbReference>
<dbReference type="InterPro" id="IPR016164">
    <property type="entry name" value="FAD-linked_Oxase-like_C"/>
</dbReference>
<protein>
    <recommendedName>
        <fullName evidence="10">D-lactate dehydrogenase (cytochrome)</fullName>
        <ecNumber evidence="10">1.1.2.4</ecNumber>
    </recommendedName>
</protein>
<evidence type="ECO:0000313" key="11">
    <source>
        <dbReference type="EMBL" id="OCL31928.1"/>
    </source>
</evidence>
<dbReference type="Gene3D" id="3.30.70.2740">
    <property type="match status" value="1"/>
</dbReference>
<keyword evidence="3" id="KW-0285">Flavoprotein</keyword>
<keyword evidence="4" id="KW-0479">Metal-binding</keyword>
<evidence type="ECO:0000256" key="10">
    <source>
        <dbReference type="ARBA" id="ARBA00038897"/>
    </source>
</evidence>
<reference evidence="12" key="1">
    <citation type="submission" date="2016-07" db="EMBL/GenBank/DDBJ databases">
        <authorList>
            <person name="Florea S."/>
            <person name="Webb J.S."/>
            <person name="Jaromczyk J."/>
            <person name="Schardl C.L."/>
        </authorList>
    </citation>
    <scope>NUCLEOTIDE SEQUENCE [LARGE SCALE GENOMIC DNA]</scope>
    <source>
        <strain evidence="12">IPBSL-7</strain>
    </source>
</reference>
<comment type="cofactor">
    <cofactor evidence="1">
        <name>FAD</name>
        <dbReference type="ChEBI" id="CHEBI:57692"/>
    </cofactor>
</comment>
<dbReference type="Gene3D" id="1.10.1060.10">
    <property type="entry name" value="Alpha-helical ferredoxin"/>
    <property type="match status" value="1"/>
</dbReference>
<comment type="similarity">
    <text evidence="2">Belongs to the FAD-binding oxidoreductase/transferase type 4 family.</text>
</comment>
<dbReference type="Pfam" id="PF02913">
    <property type="entry name" value="FAD-oxidase_C"/>
    <property type="match status" value="1"/>
</dbReference>
<dbReference type="Pfam" id="PF13183">
    <property type="entry name" value="Fer4_8"/>
    <property type="match status" value="1"/>
</dbReference>
<dbReference type="GO" id="GO:0008720">
    <property type="term" value="F:D-lactate dehydrogenase (NAD+) activity"/>
    <property type="evidence" value="ECO:0007669"/>
    <property type="project" value="TreeGrafter"/>
</dbReference>
<keyword evidence="8" id="KW-0408">Iron</keyword>
<evidence type="ECO:0000256" key="3">
    <source>
        <dbReference type="ARBA" id="ARBA00022630"/>
    </source>
</evidence>
<dbReference type="InterPro" id="IPR009051">
    <property type="entry name" value="Helical_ferredxn"/>
</dbReference>
<dbReference type="AlphaFoldDB" id="A0A1C0AIJ2"/>
<dbReference type="SUPFAM" id="SSF46548">
    <property type="entry name" value="alpha-helical ferredoxin"/>
    <property type="match status" value="1"/>
</dbReference>
<dbReference type="GO" id="GO:1903457">
    <property type="term" value="P:lactate catabolic process"/>
    <property type="evidence" value="ECO:0007669"/>
    <property type="project" value="TreeGrafter"/>
</dbReference>
<dbReference type="PROSITE" id="PS00198">
    <property type="entry name" value="4FE4S_FER_1"/>
    <property type="match status" value="1"/>
</dbReference>
<dbReference type="Gene3D" id="3.30.465.10">
    <property type="match status" value="1"/>
</dbReference>
<accession>A0A1C0AIJ2</accession>
<keyword evidence="7" id="KW-0560">Oxidoreductase</keyword>
<dbReference type="PANTHER" id="PTHR11748:SF111">
    <property type="entry name" value="D-LACTATE DEHYDROGENASE, MITOCHONDRIAL-RELATED"/>
    <property type="match status" value="1"/>
</dbReference>
<keyword evidence="9" id="KW-0411">Iron-sulfur</keyword>
<dbReference type="Pfam" id="PF01565">
    <property type="entry name" value="FAD_binding_4"/>
    <property type="match status" value="1"/>
</dbReference>
<dbReference type="Gene3D" id="3.30.43.10">
    <property type="entry name" value="Uridine Diphospho-n-acetylenolpyruvylglucosamine Reductase, domain 2"/>
    <property type="match status" value="1"/>
</dbReference>
<evidence type="ECO:0000313" key="12">
    <source>
        <dbReference type="Proteomes" id="UP000093501"/>
    </source>
</evidence>
<evidence type="ECO:0000256" key="8">
    <source>
        <dbReference type="ARBA" id="ARBA00023004"/>
    </source>
</evidence>
<dbReference type="GO" id="GO:0071949">
    <property type="term" value="F:FAD binding"/>
    <property type="evidence" value="ECO:0007669"/>
    <property type="project" value="InterPro"/>
</dbReference>
<sequence>MHSHVATPRAHFDIGNQQAVEALQALLGPDMVSTRELDRAALAVDASHYLRIPDAIMRARSADDVAVAMSVAVQAGWPLTLRSGGTSLSGQALSEGLTVDVRRHFRDIEVLDGGLRVRVQPGATIREVNARLGRLGRKLGPDPASEIACTVGGMIANNSSGMTCGTVANAYRTLESMTVVLPSGTVIDTGADDADARLVRHEPALVQVLTTLRDRLRGERFRADLERRYAIKNTMGYGLNSFLDHDRPVKILEHLMIGSEGTLGFVAEAVFRTVPVPARTATGLLMFDSLDAATAALPRLVGSGADVVELIDAASIKAMGDDAVDVLPPGFVVDRQASLLVEYQAADDEGIERASATGGEVFAGLQGLAADPELTRDAARRARMWVMRKGLYTKVARNRPAGTAALLEDVAVPMERLGAVCSELHVLFDRHGYRDGVIFGHAKDGNIHFLVTEDFAGDASMRRYEDFTEDMVQLVLGQEGTLKAEHGTGRIMAPFVRRQYGDELYTAMWDVKNACDPSGILNPGSVLTEDPHLHLKDIKPTGPVRDVIDDCVECGYCEPVCPSQHLTTTPRQRIVVQRAIAAAEQAGETHLADRLREQETYDVIQTCAVDGMCQTACPVQINTGDLVRTLRRENQSKVLDRGWKVAADQWSTVLKVASVGMTVVDKVPTPLVRGALGVARKVLDEDIVPQLTSELPGGGPIRRPAPAESPQAIFMPACVGTMFGTDHACGTGVAGAVRRLATVAGVTLSTPDGIQGLCCGTPWKSKGLPSGYDVMRERLVSWIVEHTRGGELPLVGDNVSCTEGVIVALKAAGVHTVRVLDATEWVAEAVAPRLPVVQKARLAAVHPTCSSTHLGVNDALLMLAGLVADQAVVPDGWRCCAFAGDRGLLHEELTATATRDEAKAVRQLDADLHLSCNRTCELGLTRATGQTYVHVLEELAARVDSAVGRGA</sequence>
<dbReference type="InterPro" id="IPR036318">
    <property type="entry name" value="FAD-bd_PCMH-like_sf"/>
</dbReference>
<organism evidence="11 12">
    <name type="scientific">Tessaracoccus lapidicaptus</name>
    <dbReference type="NCBI Taxonomy" id="1427523"/>
    <lineage>
        <taxon>Bacteria</taxon>
        <taxon>Bacillati</taxon>
        <taxon>Actinomycetota</taxon>
        <taxon>Actinomycetes</taxon>
        <taxon>Propionibacteriales</taxon>
        <taxon>Propionibacteriaceae</taxon>
        <taxon>Tessaracoccus</taxon>
    </lineage>
</organism>
<keyword evidence="5" id="KW-0274">FAD</keyword>
<dbReference type="PROSITE" id="PS51379">
    <property type="entry name" value="4FE4S_FER_2"/>
    <property type="match status" value="1"/>
</dbReference>
<dbReference type="InterPro" id="IPR017896">
    <property type="entry name" value="4Fe4S_Fe-S-bd"/>
</dbReference>
<evidence type="ECO:0000256" key="2">
    <source>
        <dbReference type="ARBA" id="ARBA00008000"/>
    </source>
</evidence>
<comment type="caution">
    <text evidence="11">The sequence shown here is derived from an EMBL/GenBank/DDBJ whole genome shotgun (WGS) entry which is preliminary data.</text>
</comment>
<dbReference type="InterPro" id="IPR006094">
    <property type="entry name" value="Oxid_FAD_bind_N"/>
</dbReference>
<dbReference type="SUPFAM" id="SSF55103">
    <property type="entry name" value="FAD-linked oxidases, C-terminal domain"/>
    <property type="match status" value="1"/>
</dbReference>
<dbReference type="PANTHER" id="PTHR11748">
    <property type="entry name" value="D-LACTATE DEHYDROGENASE"/>
    <property type="match status" value="1"/>
</dbReference>
<dbReference type="GO" id="GO:0051536">
    <property type="term" value="F:iron-sulfur cluster binding"/>
    <property type="evidence" value="ECO:0007669"/>
    <property type="project" value="UniProtKB-KW"/>
</dbReference>
<dbReference type="GO" id="GO:0004458">
    <property type="term" value="F:D-lactate dehydrogenase (cytochrome) activity"/>
    <property type="evidence" value="ECO:0007669"/>
    <property type="project" value="UniProtKB-EC"/>
</dbReference>
<dbReference type="InterPro" id="IPR004113">
    <property type="entry name" value="FAD-bd_oxidored_4_C"/>
</dbReference>
<gene>
    <name evidence="11" type="ORF">BCR15_07680</name>
</gene>
<dbReference type="EMBL" id="MBQD01000024">
    <property type="protein sequence ID" value="OCL31928.1"/>
    <property type="molecule type" value="Genomic_DNA"/>
</dbReference>
<evidence type="ECO:0000256" key="7">
    <source>
        <dbReference type="ARBA" id="ARBA00023002"/>
    </source>
</evidence>
<keyword evidence="12" id="KW-1185">Reference proteome</keyword>
<dbReference type="InterPro" id="IPR016167">
    <property type="entry name" value="FAD-bd_PCMH_sub1"/>
</dbReference>
<evidence type="ECO:0000256" key="1">
    <source>
        <dbReference type="ARBA" id="ARBA00001974"/>
    </source>
</evidence>
<name>A0A1C0AIJ2_9ACTN</name>
<dbReference type="GO" id="GO:0046872">
    <property type="term" value="F:metal ion binding"/>
    <property type="evidence" value="ECO:0007669"/>
    <property type="project" value="UniProtKB-KW"/>
</dbReference>
<dbReference type="InterPro" id="IPR016169">
    <property type="entry name" value="FAD-bd_PCMH_sub2"/>
</dbReference>
<keyword evidence="6" id="KW-0809">Transit peptide</keyword>
<proteinExistence type="inferred from homology"/>
<dbReference type="PROSITE" id="PS51387">
    <property type="entry name" value="FAD_PCMH"/>
    <property type="match status" value="1"/>
</dbReference>
<dbReference type="InterPro" id="IPR017900">
    <property type="entry name" value="4Fe4S_Fe_S_CS"/>
</dbReference>
<evidence type="ECO:0000256" key="6">
    <source>
        <dbReference type="ARBA" id="ARBA00022946"/>
    </source>
</evidence>
<evidence type="ECO:0000256" key="9">
    <source>
        <dbReference type="ARBA" id="ARBA00023014"/>
    </source>
</evidence>
<dbReference type="EC" id="1.1.2.4" evidence="10"/>
<dbReference type="Proteomes" id="UP000093501">
    <property type="component" value="Unassembled WGS sequence"/>
</dbReference>
<dbReference type="InterPro" id="IPR016166">
    <property type="entry name" value="FAD-bd_PCMH"/>
</dbReference>